<dbReference type="InterPro" id="IPR009126">
    <property type="entry name" value="Cholcskin_rcpt"/>
</dbReference>
<evidence type="ECO:0000256" key="5">
    <source>
        <dbReference type="ARBA" id="ARBA00023040"/>
    </source>
</evidence>
<protein>
    <submittedName>
        <fullName evidence="18">G-protein coupled receptors family 1 profile domain-containing protein</fullName>
    </submittedName>
</protein>
<dbReference type="GO" id="GO:0005886">
    <property type="term" value="C:plasma membrane"/>
    <property type="evidence" value="ECO:0007669"/>
    <property type="project" value="UniProtKB-SubCell"/>
</dbReference>
<evidence type="ECO:0000256" key="1">
    <source>
        <dbReference type="ARBA" id="ARBA00004651"/>
    </source>
</evidence>
<evidence type="ECO:0000256" key="14">
    <source>
        <dbReference type="SAM" id="MobiDB-lite"/>
    </source>
</evidence>
<accession>A0A915JVZ4</accession>
<keyword evidence="8" id="KW-1015">Disulfide bond</keyword>
<keyword evidence="17" id="KW-1185">Reference proteome</keyword>
<evidence type="ECO:0000256" key="13">
    <source>
        <dbReference type="RuleBase" id="RU000688"/>
    </source>
</evidence>
<proteinExistence type="inferred from homology"/>
<evidence type="ECO:0000256" key="7">
    <source>
        <dbReference type="ARBA" id="ARBA00023139"/>
    </source>
</evidence>
<evidence type="ECO:0000256" key="9">
    <source>
        <dbReference type="ARBA" id="ARBA00023170"/>
    </source>
</evidence>
<feature type="domain" description="G-protein coupled receptors family 1 profile" evidence="16">
    <location>
        <begin position="68"/>
        <end position="450"/>
    </location>
</feature>
<dbReference type="PRINTS" id="PR00237">
    <property type="entry name" value="GPCRRHODOPSN"/>
</dbReference>
<evidence type="ECO:0000256" key="3">
    <source>
        <dbReference type="ARBA" id="ARBA00022692"/>
    </source>
</evidence>
<keyword evidence="10" id="KW-0325">Glycoprotein</keyword>
<evidence type="ECO:0000313" key="17">
    <source>
        <dbReference type="Proteomes" id="UP000887565"/>
    </source>
</evidence>
<feature type="transmembrane region" description="Helical" evidence="15">
    <location>
        <begin position="50"/>
        <end position="76"/>
    </location>
</feature>
<dbReference type="PROSITE" id="PS00237">
    <property type="entry name" value="G_PROTEIN_RECEP_F1_1"/>
    <property type="match status" value="1"/>
</dbReference>
<dbReference type="SUPFAM" id="SSF81321">
    <property type="entry name" value="Family A G protein-coupled receptor-like"/>
    <property type="match status" value="1"/>
</dbReference>
<name>A0A915JVZ4_ROMCU</name>
<dbReference type="GO" id="GO:0008188">
    <property type="term" value="F:neuropeptide receptor activity"/>
    <property type="evidence" value="ECO:0007669"/>
    <property type="project" value="TreeGrafter"/>
</dbReference>
<comment type="subcellular location">
    <subcellularLocation>
        <location evidence="1">Cell membrane</location>
        <topology evidence="1">Multi-pass membrane protein</topology>
    </subcellularLocation>
</comment>
<keyword evidence="2" id="KW-1003">Cell membrane</keyword>
<sequence>MTHNRGIIPHVNYSLINRPTTTLPIDIPSNISDNESTSNLGCKMKLENSISYVLLIAFPAIFVVSLVGNFLVLLTITRNRSMHTVTNLFLLNLAITDILLTIICMPPTWTGYLFECFFYGSLMCPIFSYMQPLSVAASAYTLVAIALERYKAICKPLQSQHWKTKSHVMAVLLGVWIFSCIITIPSAVCSTLVQYKKGRFNCRSTFNDTDRQIYYIFLTIMLFVVPLFVMLSLYSSVILTLWKGIRLDEGPPSTRETGSDEEIQSLNESHISPKRFWQKISRSMYEKPHKRSAISVVSADDLDDFPSTSSTIVSSVSNHRNGRFCQSAATKKSWSLQKIAARGAKNRRKMTTTTNPMSHKISSSLASGEKNNCSSHHQVSLRSTHAERSLLAKKRVIRMLILIVIEFFVCWTPLYGYLLYFSMTMYVDRSWHILFLHLAFLSSCTNPITYCFVNVKFRKAMLNAIGCRSGNIITNEQKNNCKSTPAYMRHSTTAFSEPICRSKSIMLVTGGTTNTTNPPRKITFSGMPTTLPPSRSNHSKTSMAGMVQKTPGEAKTTTTKPFSNGNNTNERAENENDTDRTNSACKDDATIDRETVI</sequence>
<dbReference type="PANTHER" id="PTHR24238:SF75">
    <property type="entry name" value="CHOLECYSTOKININ-LIKE RECEPTOR AT 17D1-RELATED"/>
    <property type="match status" value="1"/>
</dbReference>
<feature type="compositionally biased region" description="Polar residues" evidence="14">
    <location>
        <begin position="526"/>
        <end position="542"/>
    </location>
</feature>
<feature type="transmembrane region" description="Helical" evidence="15">
    <location>
        <begin position="396"/>
        <end position="418"/>
    </location>
</feature>
<dbReference type="PANTHER" id="PTHR24238">
    <property type="entry name" value="G-PROTEIN COUPLED RECEPTOR"/>
    <property type="match status" value="1"/>
</dbReference>
<feature type="compositionally biased region" description="Low complexity" evidence="14">
    <location>
        <begin position="510"/>
        <end position="519"/>
    </location>
</feature>
<keyword evidence="9 13" id="KW-0675">Receptor</keyword>
<dbReference type="SMART" id="SM01381">
    <property type="entry name" value="7TM_GPCR_Srsx"/>
    <property type="match status" value="1"/>
</dbReference>
<dbReference type="InterPro" id="IPR000276">
    <property type="entry name" value="GPCR_Rhodpsn"/>
</dbReference>
<feature type="transmembrane region" description="Helical" evidence="15">
    <location>
        <begin position="88"/>
        <end position="109"/>
    </location>
</feature>
<dbReference type="InterPro" id="IPR017452">
    <property type="entry name" value="GPCR_Rhodpsn_7TM"/>
</dbReference>
<keyword evidence="7" id="KW-0564">Palmitate</keyword>
<evidence type="ECO:0000256" key="4">
    <source>
        <dbReference type="ARBA" id="ARBA00022989"/>
    </source>
</evidence>
<keyword evidence="11 13" id="KW-0807">Transducer</keyword>
<keyword evidence="5 13" id="KW-0297">G-protein coupled receptor</keyword>
<keyword evidence="4 15" id="KW-1133">Transmembrane helix</keyword>
<dbReference type="Proteomes" id="UP000887565">
    <property type="component" value="Unplaced"/>
</dbReference>
<evidence type="ECO:0000259" key="16">
    <source>
        <dbReference type="PROSITE" id="PS50262"/>
    </source>
</evidence>
<feature type="transmembrane region" description="Helical" evidence="15">
    <location>
        <begin position="430"/>
        <end position="453"/>
    </location>
</feature>
<dbReference type="Pfam" id="PF00001">
    <property type="entry name" value="7tm_1"/>
    <property type="match status" value="1"/>
</dbReference>
<feature type="region of interest" description="Disordered" evidence="14">
    <location>
        <begin position="345"/>
        <end position="370"/>
    </location>
</feature>
<feature type="region of interest" description="Disordered" evidence="14">
    <location>
        <begin position="510"/>
        <end position="597"/>
    </location>
</feature>
<evidence type="ECO:0000256" key="6">
    <source>
        <dbReference type="ARBA" id="ARBA00023136"/>
    </source>
</evidence>
<evidence type="ECO:0000313" key="18">
    <source>
        <dbReference type="WBParaSite" id="nRc.2.0.1.t29917-RA"/>
    </source>
</evidence>
<evidence type="ECO:0000256" key="10">
    <source>
        <dbReference type="ARBA" id="ARBA00023180"/>
    </source>
</evidence>
<feature type="transmembrane region" description="Helical" evidence="15">
    <location>
        <begin position="129"/>
        <end position="147"/>
    </location>
</feature>
<feature type="compositionally biased region" description="Polar residues" evidence="14">
    <location>
        <begin position="351"/>
        <end position="370"/>
    </location>
</feature>
<evidence type="ECO:0000256" key="11">
    <source>
        <dbReference type="ARBA" id="ARBA00023224"/>
    </source>
</evidence>
<evidence type="ECO:0000256" key="15">
    <source>
        <dbReference type="SAM" id="Phobius"/>
    </source>
</evidence>
<dbReference type="AlphaFoldDB" id="A0A915JVZ4"/>
<dbReference type="PROSITE" id="PS50262">
    <property type="entry name" value="G_PROTEIN_RECEP_F1_2"/>
    <property type="match status" value="1"/>
</dbReference>
<feature type="compositionally biased region" description="Basic and acidic residues" evidence="14">
    <location>
        <begin position="570"/>
        <end position="597"/>
    </location>
</feature>
<organism evidence="17 18">
    <name type="scientific">Romanomermis culicivorax</name>
    <name type="common">Nematode worm</name>
    <dbReference type="NCBI Taxonomy" id="13658"/>
    <lineage>
        <taxon>Eukaryota</taxon>
        <taxon>Metazoa</taxon>
        <taxon>Ecdysozoa</taxon>
        <taxon>Nematoda</taxon>
        <taxon>Enoplea</taxon>
        <taxon>Dorylaimia</taxon>
        <taxon>Mermithida</taxon>
        <taxon>Mermithoidea</taxon>
        <taxon>Mermithidae</taxon>
        <taxon>Romanomermis</taxon>
    </lineage>
</organism>
<feature type="compositionally biased region" description="Polar residues" evidence="14">
    <location>
        <begin position="555"/>
        <end position="569"/>
    </location>
</feature>
<keyword evidence="12" id="KW-0449">Lipoprotein</keyword>
<keyword evidence="6 15" id="KW-0472">Membrane</keyword>
<dbReference type="WBParaSite" id="nRc.2.0.1.t29917-RA">
    <property type="protein sequence ID" value="nRc.2.0.1.t29917-RA"/>
    <property type="gene ID" value="nRc.2.0.1.g29917"/>
</dbReference>
<evidence type="ECO:0000256" key="8">
    <source>
        <dbReference type="ARBA" id="ARBA00023157"/>
    </source>
</evidence>
<feature type="transmembrane region" description="Helical" evidence="15">
    <location>
        <begin position="168"/>
        <end position="193"/>
    </location>
</feature>
<comment type="similarity">
    <text evidence="13">Belongs to the G-protein coupled receptor 1 family.</text>
</comment>
<dbReference type="CDD" id="cd14993">
    <property type="entry name" value="7tmA_CCKR-like"/>
    <property type="match status" value="1"/>
</dbReference>
<feature type="transmembrane region" description="Helical" evidence="15">
    <location>
        <begin position="213"/>
        <end position="242"/>
    </location>
</feature>
<dbReference type="PRINTS" id="PR01822">
    <property type="entry name" value="CCYSTOKININR"/>
</dbReference>
<evidence type="ECO:0000256" key="12">
    <source>
        <dbReference type="ARBA" id="ARBA00023288"/>
    </source>
</evidence>
<reference evidence="18" key="1">
    <citation type="submission" date="2022-11" db="UniProtKB">
        <authorList>
            <consortium name="WormBaseParasite"/>
        </authorList>
    </citation>
    <scope>IDENTIFICATION</scope>
</reference>
<keyword evidence="3 13" id="KW-0812">Transmembrane</keyword>
<dbReference type="Gene3D" id="1.20.1070.10">
    <property type="entry name" value="Rhodopsin 7-helix transmembrane proteins"/>
    <property type="match status" value="1"/>
</dbReference>
<evidence type="ECO:0000256" key="2">
    <source>
        <dbReference type="ARBA" id="ARBA00022475"/>
    </source>
</evidence>